<dbReference type="AlphaFoldDB" id="A0AB73IM72"/>
<reference evidence="1" key="1">
    <citation type="submission" date="2023-07" db="EMBL/GenBank/DDBJ databases">
        <title>Sorghum-associated microbial communities from plants grown in Nebraska, USA.</title>
        <authorList>
            <person name="Schachtman D."/>
        </authorList>
    </citation>
    <scope>NUCLEOTIDE SEQUENCE</scope>
    <source>
        <strain evidence="1">DS1061</strain>
    </source>
</reference>
<sequence>MRADAGPCLGLHRFAQGKSRGGPSNREVLGSCLIRRGVKWIERGGWRDFTGPPSRPTGTRVLRAPVLPVPLNKKTRYTLHAREAVSGANPCGSSRCGLLSDVQRPRPCNARALHGRPQRYTGAWRRPQRRMVGSLHLLRCNVNGLRRRSFDRRCLGRVRKCGEKERERNPRPAVGKNTGSR</sequence>
<gene>
    <name evidence="1" type="ORF">J2793_006601</name>
</gene>
<organism evidence="1 2">
    <name type="scientific">Paraburkholderia caledonica</name>
    <dbReference type="NCBI Taxonomy" id="134536"/>
    <lineage>
        <taxon>Bacteria</taxon>
        <taxon>Pseudomonadati</taxon>
        <taxon>Pseudomonadota</taxon>
        <taxon>Betaproteobacteria</taxon>
        <taxon>Burkholderiales</taxon>
        <taxon>Burkholderiaceae</taxon>
        <taxon>Paraburkholderia</taxon>
    </lineage>
</organism>
<evidence type="ECO:0000313" key="2">
    <source>
        <dbReference type="Proteomes" id="UP001229486"/>
    </source>
</evidence>
<accession>A0AB73IM72</accession>
<dbReference type="Proteomes" id="UP001229486">
    <property type="component" value="Unassembled WGS sequence"/>
</dbReference>
<name>A0AB73IM72_9BURK</name>
<dbReference type="EMBL" id="JAURTK010000015">
    <property type="protein sequence ID" value="MDP9651126.1"/>
    <property type="molecule type" value="Genomic_DNA"/>
</dbReference>
<evidence type="ECO:0000313" key="1">
    <source>
        <dbReference type="EMBL" id="MDP9651126.1"/>
    </source>
</evidence>
<proteinExistence type="predicted"/>
<protein>
    <submittedName>
        <fullName evidence="1">Uncharacterized protein</fullName>
    </submittedName>
</protein>
<comment type="caution">
    <text evidence="1">The sequence shown here is derived from an EMBL/GenBank/DDBJ whole genome shotgun (WGS) entry which is preliminary data.</text>
</comment>